<dbReference type="Gene3D" id="3.40.50.880">
    <property type="match status" value="1"/>
</dbReference>
<dbReference type="Pfam" id="PF06283">
    <property type="entry name" value="ThuA"/>
    <property type="match status" value="1"/>
</dbReference>
<comment type="caution">
    <text evidence="2">The sequence shown here is derived from an EMBL/GenBank/DDBJ whole genome shotgun (WGS) entry which is preliminary data.</text>
</comment>
<dbReference type="PANTHER" id="PTHR40469">
    <property type="entry name" value="SECRETED GLYCOSYL HYDROLASE"/>
    <property type="match status" value="1"/>
</dbReference>
<dbReference type="PANTHER" id="PTHR40469:SF2">
    <property type="entry name" value="GALACTOSE-BINDING DOMAIN-LIKE SUPERFAMILY PROTEIN"/>
    <property type="match status" value="1"/>
</dbReference>
<sequence>MEVKKLTKAIDSEPLFCSEKCCAMIIFFFLLSTLCFAQKAKKSFNVIAFFSAKNDLAHISFVKEANAKFAELAKLYAFTYDTTTNWNNMNKAYLSHYQLVVFLDTRPELAEQRIAFQQYMESGGAWMGFHFAAFALKDSAYDMNWDWYHNQFLGSGEYMSNTWRPTSAILRVVKNKHPVVRSLPETFSSQPNEWYRWKNDLTKNKDIDILLAIDSSSFPLGTGPKENEIWHEGYYPVVWTNKNYRMLYFNMGHNDIDYEHKIDGTNKTISATFANATQNQLIINGLLWLSRH</sequence>
<protein>
    <submittedName>
        <fullName evidence="2">ThuA domain-containing protein</fullName>
    </submittedName>
</protein>
<accession>A0ABV8PE86</accession>
<evidence type="ECO:0000313" key="2">
    <source>
        <dbReference type="EMBL" id="MFC4212390.1"/>
    </source>
</evidence>
<evidence type="ECO:0000313" key="3">
    <source>
        <dbReference type="Proteomes" id="UP001595789"/>
    </source>
</evidence>
<dbReference type="SUPFAM" id="SSF52317">
    <property type="entry name" value="Class I glutamine amidotransferase-like"/>
    <property type="match status" value="1"/>
</dbReference>
<evidence type="ECO:0000259" key="1">
    <source>
        <dbReference type="Pfam" id="PF06283"/>
    </source>
</evidence>
<dbReference type="RefSeq" id="WP_378986317.1">
    <property type="nucleotide sequence ID" value="NZ_JBHSBW010000013.1"/>
</dbReference>
<organism evidence="2 3">
    <name type="scientific">Pedobacter lithocola</name>
    <dbReference type="NCBI Taxonomy" id="1908239"/>
    <lineage>
        <taxon>Bacteria</taxon>
        <taxon>Pseudomonadati</taxon>
        <taxon>Bacteroidota</taxon>
        <taxon>Sphingobacteriia</taxon>
        <taxon>Sphingobacteriales</taxon>
        <taxon>Sphingobacteriaceae</taxon>
        <taxon>Pedobacter</taxon>
    </lineage>
</organism>
<proteinExistence type="predicted"/>
<name>A0ABV8PE86_9SPHI</name>
<gene>
    <name evidence="2" type="ORF">ACFOWA_14420</name>
</gene>
<dbReference type="InterPro" id="IPR029062">
    <property type="entry name" value="Class_I_gatase-like"/>
</dbReference>
<feature type="domain" description="ThuA-like" evidence="1">
    <location>
        <begin position="49"/>
        <end position="261"/>
    </location>
</feature>
<reference evidence="3" key="1">
    <citation type="journal article" date="2019" name="Int. J. Syst. Evol. Microbiol.">
        <title>The Global Catalogue of Microorganisms (GCM) 10K type strain sequencing project: providing services to taxonomists for standard genome sequencing and annotation.</title>
        <authorList>
            <consortium name="The Broad Institute Genomics Platform"/>
            <consortium name="The Broad Institute Genome Sequencing Center for Infectious Disease"/>
            <person name="Wu L."/>
            <person name="Ma J."/>
        </authorList>
    </citation>
    <scope>NUCLEOTIDE SEQUENCE [LARGE SCALE GENOMIC DNA]</scope>
    <source>
        <strain evidence="3">CCM 8691</strain>
    </source>
</reference>
<dbReference type="InterPro" id="IPR029010">
    <property type="entry name" value="ThuA-like"/>
</dbReference>
<dbReference type="EMBL" id="JBHSBW010000013">
    <property type="protein sequence ID" value="MFC4212390.1"/>
    <property type="molecule type" value="Genomic_DNA"/>
</dbReference>
<keyword evidence="3" id="KW-1185">Reference proteome</keyword>
<dbReference type="Proteomes" id="UP001595789">
    <property type="component" value="Unassembled WGS sequence"/>
</dbReference>